<evidence type="ECO:0000256" key="4">
    <source>
        <dbReference type="ARBA" id="ARBA00022801"/>
    </source>
</evidence>
<keyword evidence="7" id="KW-0255">Endonuclease</keyword>
<comment type="similarity">
    <text evidence="5">Belongs to the PINc/VapC protein family.</text>
</comment>
<accession>A0A158AF75</accession>
<dbReference type="SUPFAM" id="SSF88723">
    <property type="entry name" value="PIN domain-like"/>
    <property type="match status" value="1"/>
</dbReference>
<reference evidence="8" key="1">
    <citation type="submission" date="2016-01" db="EMBL/GenBank/DDBJ databases">
        <authorList>
            <person name="Peeters Charlotte."/>
        </authorList>
    </citation>
    <scope>NUCLEOTIDE SEQUENCE [LARGE SCALE GENOMIC DNA]</scope>
</reference>
<evidence type="ECO:0000313" key="8">
    <source>
        <dbReference type="Proteomes" id="UP000054624"/>
    </source>
</evidence>
<keyword evidence="3 5" id="KW-0479">Metal-binding</keyword>
<dbReference type="InterPro" id="IPR022907">
    <property type="entry name" value="VapC_family"/>
</dbReference>
<evidence type="ECO:0000256" key="5">
    <source>
        <dbReference type="HAMAP-Rule" id="MF_00265"/>
    </source>
</evidence>
<dbReference type="GO" id="GO:0016787">
    <property type="term" value="F:hydrolase activity"/>
    <property type="evidence" value="ECO:0007669"/>
    <property type="project" value="UniProtKB-KW"/>
</dbReference>
<gene>
    <name evidence="7" type="primary">vapC_1</name>
    <name evidence="5" type="synonym">vapC</name>
    <name evidence="7" type="ORF">AWB76_02279</name>
</gene>
<dbReference type="CDD" id="cd18692">
    <property type="entry name" value="PIN_VapC-like"/>
    <property type="match status" value="1"/>
</dbReference>
<dbReference type="GO" id="GO:0004519">
    <property type="term" value="F:endonuclease activity"/>
    <property type="evidence" value="ECO:0007669"/>
    <property type="project" value="UniProtKB-KW"/>
</dbReference>
<dbReference type="RefSeq" id="WP_061160223.1">
    <property type="nucleotide sequence ID" value="NZ_FCOI02000006.1"/>
</dbReference>
<dbReference type="HAMAP" id="MF_00265">
    <property type="entry name" value="VapC_Nob1"/>
    <property type="match status" value="1"/>
</dbReference>
<dbReference type="STRING" id="1777137.AWB76_02279"/>
<dbReference type="EMBL" id="FCOI02000006">
    <property type="protein sequence ID" value="SAK56375.1"/>
    <property type="molecule type" value="Genomic_DNA"/>
</dbReference>
<evidence type="ECO:0000313" key="7">
    <source>
        <dbReference type="EMBL" id="SAK56375.1"/>
    </source>
</evidence>
<keyword evidence="8" id="KW-1185">Reference proteome</keyword>
<dbReference type="GO" id="GO:0000287">
    <property type="term" value="F:magnesium ion binding"/>
    <property type="evidence" value="ECO:0007669"/>
    <property type="project" value="UniProtKB-UniRule"/>
</dbReference>
<protein>
    <recommendedName>
        <fullName evidence="5">Ribonuclease VapC</fullName>
        <shortName evidence="5">RNase VapC</shortName>
        <ecNumber evidence="5">3.1.-.-</ecNumber>
    </recommendedName>
    <alternativeName>
        <fullName evidence="5">Toxin VapC</fullName>
    </alternativeName>
</protein>
<comment type="cofactor">
    <cofactor evidence="5">
        <name>Mg(2+)</name>
        <dbReference type="ChEBI" id="CHEBI:18420"/>
    </cofactor>
</comment>
<keyword evidence="5" id="KW-0800">Toxin</keyword>
<dbReference type="GO" id="GO:0004540">
    <property type="term" value="F:RNA nuclease activity"/>
    <property type="evidence" value="ECO:0007669"/>
    <property type="project" value="InterPro"/>
</dbReference>
<proteinExistence type="inferred from homology"/>
<evidence type="ECO:0000256" key="2">
    <source>
        <dbReference type="ARBA" id="ARBA00022722"/>
    </source>
</evidence>
<evidence type="ECO:0000256" key="1">
    <source>
        <dbReference type="ARBA" id="ARBA00022649"/>
    </source>
</evidence>
<dbReference type="GO" id="GO:0090729">
    <property type="term" value="F:toxin activity"/>
    <property type="evidence" value="ECO:0007669"/>
    <property type="project" value="UniProtKB-KW"/>
</dbReference>
<keyword evidence="1 5" id="KW-1277">Toxin-antitoxin system</keyword>
<feature type="binding site" evidence="5">
    <location>
        <position position="103"/>
    </location>
    <ligand>
        <name>Mg(2+)</name>
        <dbReference type="ChEBI" id="CHEBI:18420"/>
    </ligand>
</feature>
<dbReference type="OrthoDB" id="9792015at2"/>
<dbReference type="Proteomes" id="UP000054624">
    <property type="component" value="Unassembled WGS sequence"/>
</dbReference>
<organism evidence="7 8">
    <name type="scientific">Caballeronia temeraria</name>
    <dbReference type="NCBI Taxonomy" id="1777137"/>
    <lineage>
        <taxon>Bacteria</taxon>
        <taxon>Pseudomonadati</taxon>
        <taxon>Pseudomonadota</taxon>
        <taxon>Betaproteobacteria</taxon>
        <taxon>Burkholderiales</taxon>
        <taxon>Burkholderiaceae</taxon>
        <taxon>Caballeronia</taxon>
    </lineage>
</organism>
<keyword evidence="4 5" id="KW-0378">Hydrolase</keyword>
<sequence length="140" mass="15695">MTVAAPNRFAVDSNVVVYLFSNDAAKADKAEALMACERSNPVISTQVMNEVTLVVSRKMGLSWPEIESILEDVEVLCEVVPLTLEVHKEARRVAAHYGFRFYDSCIIAFALLNDCDVLYSEDMHHGQVIFDRLTVVNPFL</sequence>
<dbReference type="InterPro" id="IPR002716">
    <property type="entry name" value="PIN_dom"/>
</dbReference>
<dbReference type="Gene3D" id="3.40.50.1010">
    <property type="entry name" value="5'-nuclease"/>
    <property type="match status" value="1"/>
</dbReference>
<keyword evidence="5" id="KW-0460">Magnesium</keyword>
<evidence type="ECO:0000259" key="6">
    <source>
        <dbReference type="Pfam" id="PF01850"/>
    </source>
</evidence>
<keyword evidence="2 5" id="KW-0540">Nuclease</keyword>
<feature type="binding site" evidence="5">
    <location>
        <position position="12"/>
    </location>
    <ligand>
        <name>Mg(2+)</name>
        <dbReference type="ChEBI" id="CHEBI:18420"/>
    </ligand>
</feature>
<name>A0A158AF75_9BURK</name>
<dbReference type="AlphaFoldDB" id="A0A158AF75"/>
<dbReference type="InterPro" id="IPR029060">
    <property type="entry name" value="PIN-like_dom_sf"/>
</dbReference>
<dbReference type="EC" id="3.1.-.-" evidence="5"/>
<dbReference type="Pfam" id="PF01850">
    <property type="entry name" value="PIN"/>
    <property type="match status" value="1"/>
</dbReference>
<evidence type="ECO:0000256" key="3">
    <source>
        <dbReference type="ARBA" id="ARBA00022723"/>
    </source>
</evidence>
<comment type="function">
    <text evidence="5">Toxic component of a toxin-antitoxin (TA) system. An RNase.</text>
</comment>
<feature type="domain" description="PIN" evidence="6">
    <location>
        <begin position="11"/>
        <end position="123"/>
    </location>
</feature>